<dbReference type="InterPro" id="IPR021729">
    <property type="entry name" value="DUF3298"/>
</dbReference>
<keyword evidence="4" id="KW-1185">Reference proteome</keyword>
<evidence type="ECO:0000313" key="3">
    <source>
        <dbReference type="EMBL" id="MFD1094663.1"/>
    </source>
</evidence>
<dbReference type="Proteomes" id="UP001597131">
    <property type="component" value="Unassembled WGS sequence"/>
</dbReference>
<organism evidence="3 4">
    <name type="scientific">Salegentibacter chungangensis</name>
    <dbReference type="NCBI Taxonomy" id="1335724"/>
    <lineage>
        <taxon>Bacteria</taxon>
        <taxon>Pseudomonadati</taxon>
        <taxon>Bacteroidota</taxon>
        <taxon>Flavobacteriia</taxon>
        <taxon>Flavobacteriales</taxon>
        <taxon>Flavobacteriaceae</taxon>
        <taxon>Salegentibacter</taxon>
    </lineage>
</organism>
<sequence>MKKIIAIFVLAVMFAACEEEEKTIEFQQYSVERSFEDCNPENGDCTFISLTYPLIATEADQAEKINSKIEQHIIEIVDFQDGDSITSPEEMAGIFIASYAENLEEFPEYALPWEAVIFGEVSLKTASLISVKFDSQLFTGGAHGYGSISFLNFDPNTGKTFSQKQLFTAEFRSFMEKEFRKRQEIPADVPINSTGMFFEEDEFQLPANIGFTEDKLVLHYNPYEIAAYSEGTLKFEFPYSEVKDFLKINLKAE</sequence>
<comment type="caution">
    <text evidence="3">The sequence shown here is derived from an EMBL/GenBank/DDBJ whole genome shotgun (WGS) entry which is preliminary data.</text>
</comment>
<dbReference type="Pfam" id="PF11738">
    <property type="entry name" value="DUF3298"/>
    <property type="match status" value="1"/>
</dbReference>
<feature type="domain" description="Deacetylase PdaC" evidence="2">
    <location>
        <begin position="42"/>
        <end position="144"/>
    </location>
</feature>
<feature type="domain" description="DUF3298" evidence="1">
    <location>
        <begin position="171"/>
        <end position="240"/>
    </location>
</feature>
<dbReference type="EMBL" id="JBHTLI010000001">
    <property type="protein sequence ID" value="MFD1094663.1"/>
    <property type="molecule type" value="Genomic_DNA"/>
</dbReference>
<dbReference type="RefSeq" id="WP_380742694.1">
    <property type="nucleotide sequence ID" value="NZ_JBHTLI010000001.1"/>
</dbReference>
<reference evidence="4" key="1">
    <citation type="journal article" date="2019" name="Int. J. Syst. Evol. Microbiol.">
        <title>The Global Catalogue of Microorganisms (GCM) 10K type strain sequencing project: providing services to taxonomists for standard genome sequencing and annotation.</title>
        <authorList>
            <consortium name="The Broad Institute Genomics Platform"/>
            <consortium name="The Broad Institute Genome Sequencing Center for Infectious Disease"/>
            <person name="Wu L."/>
            <person name="Ma J."/>
        </authorList>
    </citation>
    <scope>NUCLEOTIDE SEQUENCE [LARGE SCALE GENOMIC DNA]</scope>
    <source>
        <strain evidence="4">CCUG 64793</strain>
    </source>
</reference>
<dbReference type="PROSITE" id="PS51257">
    <property type="entry name" value="PROKAR_LIPOPROTEIN"/>
    <property type="match status" value="1"/>
</dbReference>
<dbReference type="Pfam" id="PF13739">
    <property type="entry name" value="PdaC"/>
    <property type="match status" value="1"/>
</dbReference>
<proteinExistence type="predicted"/>
<evidence type="ECO:0000259" key="1">
    <source>
        <dbReference type="Pfam" id="PF11738"/>
    </source>
</evidence>
<evidence type="ECO:0000259" key="2">
    <source>
        <dbReference type="Pfam" id="PF13739"/>
    </source>
</evidence>
<dbReference type="Gene3D" id="3.30.565.40">
    <property type="entry name" value="Fervidobacterium nodosum Rt17-B1 like"/>
    <property type="match status" value="1"/>
</dbReference>
<dbReference type="InterPro" id="IPR037126">
    <property type="entry name" value="PdaC/RsiV-like_sf"/>
</dbReference>
<gene>
    <name evidence="3" type="ORF">ACFQ3Q_02780</name>
</gene>
<protein>
    <submittedName>
        <fullName evidence="3">DUF3298 domain-containing protein</fullName>
    </submittedName>
</protein>
<accession>A0ABW3NM49</accession>
<name>A0ABW3NM49_9FLAO</name>
<evidence type="ECO:0000313" key="4">
    <source>
        <dbReference type="Proteomes" id="UP001597131"/>
    </source>
</evidence>
<dbReference type="InterPro" id="IPR025303">
    <property type="entry name" value="PdaC"/>
</dbReference>
<dbReference type="Gene3D" id="3.90.640.20">
    <property type="entry name" value="Heat-shock cognate protein, ATPase"/>
    <property type="match status" value="1"/>
</dbReference>